<dbReference type="SUPFAM" id="SSF46785">
    <property type="entry name" value="Winged helix' DNA-binding domain"/>
    <property type="match status" value="1"/>
</dbReference>
<dbReference type="Proteomes" id="UP000321617">
    <property type="component" value="Unassembled WGS sequence"/>
</dbReference>
<organism evidence="3 4">
    <name type="scientific">Stackebrandtia albiflava</name>
    <dbReference type="NCBI Taxonomy" id="406432"/>
    <lineage>
        <taxon>Bacteria</taxon>
        <taxon>Bacillati</taxon>
        <taxon>Actinomycetota</taxon>
        <taxon>Actinomycetes</taxon>
        <taxon>Glycomycetales</taxon>
        <taxon>Glycomycetaceae</taxon>
        <taxon>Stackebrandtia</taxon>
    </lineage>
</organism>
<dbReference type="InterPro" id="IPR036388">
    <property type="entry name" value="WH-like_DNA-bd_sf"/>
</dbReference>
<protein>
    <submittedName>
        <fullName evidence="3">PadR family transcriptional regulator</fullName>
    </submittedName>
</protein>
<feature type="region of interest" description="Disordered" evidence="1">
    <location>
        <begin position="186"/>
        <end position="218"/>
    </location>
</feature>
<name>A0A562V4I4_9ACTN</name>
<reference evidence="3 4" key="1">
    <citation type="journal article" date="2013" name="Stand. Genomic Sci.">
        <title>Genomic Encyclopedia of Type Strains, Phase I: The one thousand microbial genomes (KMG-I) project.</title>
        <authorList>
            <person name="Kyrpides N.C."/>
            <person name="Woyke T."/>
            <person name="Eisen J.A."/>
            <person name="Garrity G."/>
            <person name="Lilburn T.G."/>
            <person name="Beck B.J."/>
            <person name="Whitman W.B."/>
            <person name="Hugenholtz P."/>
            <person name="Klenk H.P."/>
        </authorList>
    </citation>
    <scope>NUCLEOTIDE SEQUENCE [LARGE SCALE GENOMIC DNA]</scope>
    <source>
        <strain evidence="3 4">DSM 45044</strain>
    </source>
</reference>
<comment type="caution">
    <text evidence="3">The sequence shown here is derived from an EMBL/GenBank/DDBJ whole genome shotgun (WGS) entry which is preliminary data.</text>
</comment>
<evidence type="ECO:0000259" key="2">
    <source>
        <dbReference type="Pfam" id="PF03551"/>
    </source>
</evidence>
<evidence type="ECO:0000313" key="4">
    <source>
        <dbReference type="Proteomes" id="UP000321617"/>
    </source>
</evidence>
<keyword evidence="4" id="KW-1185">Reference proteome</keyword>
<evidence type="ECO:0000313" key="3">
    <source>
        <dbReference type="EMBL" id="TWJ12742.1"/>
    </source>
</evidence>
<dbReference type="InterPro" id="IPR036390">
    <property type="entry name" value="WH_DNA-bd_sf"/>
</dbReference>
<dbReference type="InterPro" id="IPR005149">
    <property type="entry name" value="Tscrpt_reg_PadR_N"/>
</dbReference>
<gene>
    <name evidence="3" type="ORF">LX16_3506</name>
</gene>
<dbReference type="AlphaFoldDB" id="A0A562V4I4"/>
<dbReference type="PANTHER" id="PTHR43252">
    <property type="entry name" value="TRANSCRIPTIONAL REGULATOR YQJI"/>
    <property type="match status" value="1"/>
</dbReference>
<feature type="compositionally biased region" description="Basic and acidic residues" evidence="1">
    <location>
        <begin position="190"/>
        <end position="211"/>
    </location>
</feature>
<dbReference type="PANTHER" id="PTHR43252:SF6">
    <property type="entry name" value="NEGATIVE TRANSCRIPTION REGULATOR PADR"/>
    <property type="match status" value="1"/>
</dbReference>
<dbReference type="OrthoDB" id="8443918at2"/>
<dbReference type="Gene3D" id="1.10.10.10">
    <property type="entry name" value="Winged helix-like DNA-binding domain superfamily/Winged helix DNA-binding domain"/>
    <property type="match status" value="1"/>
</dbReference>
<dbReference type="EMBL" id="VLLL01000006">
    <property type="protein sequence ID" value="TWJ12742.1"/>
    <property type="molecule type" value="Genomic_DNA"/>
</dbReference>
<accession>A0A562V4I4</accession>
<feature type="domain" description="Transcription regulator PadR N-terminal" evidence="2">
    <location>
        <begin position="8"/>
        <end position="83"/>
    </location>
</feature>
<evidence type="ECO:0000256" key="1">
    <source>
        <dbReference type="SAM" id="MobiDB-lite"/>
    </source>
</evidence>
<sequence>MWTTRLLILGLVRWLQPVHGYDVLRELMSWGVADWAGVQRGSIYHGLKKLAADGDLAVVKVEQVDNRPARTVYRMTEAGDRHFHTLLREKLWGSAATSPDFLVAWSFVPVLSHREAAAMLRNRAGLLRDAYGELQAKLEHRGSDPTEPDFLPAHVTARLQLMLRHTQIEIDWSAETAKRIEAGELYDESDDRRTRDGASHWRDGIQRLDAHGRHRPKP</sequence>
<dbReference type="Pfam" id="PF03551">
    <property type="entry name" value="PadR"/>
    <property type="match status" value="1"/>
</dbReference>
<proteinExistence type="predicted"/>
<dbReference type="RefSeq" id="WP_147140086.1">
    <property type="nucleotide sequence ID" value="NZ_BAABIJ010000002.1"/>
</dbReference>